<keyword evidence="2" id="KW-0808">Transferase</keyword>
<dbReference type="GO" id="GO:0016746">
    <property type="term" value="F:acyltransferase activity"/>
    <property type="evidence" value="ECO:0007669"/>
    <property type="project" value="UniProtKB-KW"/>
</dbReference>
<dbReference type="PANTHER" id="PTHR43689:SF8">
    <property type="entry name" value="ALPHA_BETA-HYDROLASES SUPERFAMILY PROTEIN"/>
    <property type="match status" value="1"/>
</dbReference>
<dbReference type="AlphaFoldDB" id="A0AAD4KSA1"/>
<dbReference type="EMBL" id="JAJTJA010000008">
    <property type="protein sequence ID" value="KAH8695417.1"/>
    <property type="molecule type" value="Genomic_DNA"/>
</dbReference>
<evidence type="ECO:0000313" key="2">
    <source>
        <dbReference type="EMBL" id="KAH8695417.1"/>
    </source>
</evidence>
<reference evidence="2" key="1">
    <citation type="submission" date="2021-12" db="EMBL/GenBank/DDBJ databases">
        <title>Convergent genome expansion in fungi linked to evolution of root-endophyte symbiosis.</title>
        <authorList>
            <consortium name="DOE Joint Genome Institute"/>
            <person name="Ke Y.-H."/>
            <person name="Bonito G."/>
            <person name="Liao H.-L."/>
            <person name="Looney B."/>
            <person name="Rojas-Flechas A."/>
            <person name="Nash J."/>
            <person name="Hameed K."/>
            <person name="Schadt C."/>
            <person name="Martin F."/>
            <person name="Crous P.W."/>
            <person name="Miettinen O."/>
            <person name="Magnuson J.K."/>
            <person name="Labbe J."/>
            <person name="Jacobson D."/>
            <person name="Doktycz M.J."/>
            <person name="Veneault-Fourrey C."/>
            <person name="Kuo A."/>
            <person name="Mondo S."/>
            <person name="Calhoun S."/>
            <person name="Riley R."/>
            <person name="Ohm R."/>
            <person name="LaButti K."/>
            <person name="Andreopoulos B."/>
            <person name="Pangilinan J."/>
            <person name="Nolan M."/>
            <person name="Tritt A."/>
            <person name="Clum A."/>
            <person name="Lipzen A."/>
            <person name="Daum C."/>
            <person name="Barry K."/>
            <person name="Grigoriev I.V."/>
            <person name="Vilgalys R."/>
        </authorList>
    </citation>
    <scope>NUCLEOTIDE SEQUENCE</scope>
    <source>
        <strain evidence="2">PMI_201</strain>
    </source>
</reference>
<feature type="domain" description="AB hydrolase-1" evidence="1">
    <location>
        <begin position="36"/>
        <end position="292"/>
    </location>
</feature>
<keyword evidence="3" id="KW-1185">Reference proteome</keyword>
<accession>A0AAD4KSA1</accession>
<organism evidence="2 3">
    <name type="scientific">Talaromyces proteolyticus</name>
    <dbReference type="NCBI Taxonomy" id="1131652"/>
    <lineage>
        <taxon>Eukaryota</taxon>
        <taxon>Fungi</taxon>
        <taxon>Dikarya</taxon>
        <taxon>Ascomycota</taxon>
        <taxon>Pezizomycotina</taxon>
        <taxon>Eurotiomycetes</taxon>
        <taxon>Eurotiomycetidae</taxon>
        <taxon>Eurotiales</taxon>
        <taxon>Trichocomaceae</taxon>
        <taxon>Talaromyces</taxon>
        <taxon>Talaromyces sect. Bacilispori</taxon>
    </lineage>
</organism>
<dbReference type="RefSeq" id="XP_046070559.1">
    <property type="nucleotide sequence ID" value="XM_046220670.1"/>
</dbReference>
<evidence type="ECO:0000259" key="1">
    <source>
        <dbReference type="Pfam" id="PF12697"/>
    </source>
</evidence>
<dbReference type="GeneID" id="70250957"/>
<sequence length="304" mass="33944">MTSKLIVLTECFIHRSSTHEYSIRWTSIGSDNSPPLIFVHGTPWSSYVWQRYVEALSLRHKIYIFDNPGFGESPGGRPLQAPTSTDDKISEFDSSLAGQAEAFAALYHSWNFTSDRLPHIVAHDNGGLITLRANLLHSCRYASLCLVDVVAVRPFGSPFFRLVAQNSSVFTSIPDTIFQGIVRAYIQDASFRPLPKHVEDTLVKPWIAGGSQGQVAFIRQMVQADQRHAEEVEGRYAEVGSAMPVKVIWGKDDRWIPVERAEKLASMVGATEVVLIGEAGHLIMFDQPERLATEISIWLMEASR</sequence>
<proteinExistence type="predicted"/>
<protein>
    <submittedName>
        <fullName evidence="2">Hydrolases or acyltransferase</fullName>
    </submittedName>
</protein>
<dbReference type="Proteomes" id="UP001201262">
    <property type="component" value="Unassembled WGS sequence"/>
</dbReference>
<keyword evidence="2" id="KW-0012">Acyltransferase</keyword>
<name>A0AAD4KSA1_9EURO</name>
<dbReference type="Gene3D" id="3.40.50.1820">
    <property type="entry name" value="alpha/beta hydrolase"/>
    <property type="match status" value="1"/>
</dbReference>
<comment type="caution">
    <text evidence="2">The sequence shown here is derived from an EMBL/GenBank/DDBJ whole genome shotgun (WGS) entry which is preliminary data.</text>
</comment>
<dbReference type="InterPro" id="IPR000073">
    <property type="entry name" value="AB_hydrolase_1"/>
</dbReference>
<keyword evidence="2" id="KW-0378">Hydrolase</keyword>
<dbReference type="SUPFAM" id="SSF53474">
    <property type="entry name" value="alpha/beta-Hydrolases"/>
    <property type="match status" value="1"/>
</dbReference>
<dbReference type="PANTHER" id="PTHR43689">
    <property type="entry name" value="HYDROLASE"/>
    <property type="match status" value="1"/>
</dbReference>
<evidence type="ECO:0000313" key="3">
    <source>
        <dbReference type="Proteomes" id="UP001201262"/>
    </source>
</evidence>
<dbReference type="GO" id="GO:0016787">
    <property type="term" value="F:hydrolase activity"/>
    <property type="evidence" value="ECO:0007669"/>
    <property type="project" value="UniProtKB-KW"/>
</dbReference>
<dbReference type="Pfam" id="PF12697">
    <property type="entry name" value="Abhydrolase_6"/>
    <property type="match status" value="1"/>
</dbReference>
<dbReference type="InterPro" id="IPR029058">
    <property type="entry name" value="AB_hydrolase_fold"/>
</dbReference>
<gene>
    <name evidence="2" type="ORF">BGW36DRAFT_429297</name>
</gene>